<keyword evidence="2" id="KW-1185">Reference proteome</keyword>
<dbReference type="SUPFAM" id="SSF53335">
    <property type="entry name" value="S-adenosyl-L-methionine-dependent methyltransferases"/>
    <property type="match status" value="1"/>
</dbReference>
<organism evidence="1 2">
    <name type="scientific">Lachancea fermentati</name>
    <name type="common">Zygosaccharomyces fermentati</name>
    <dbReference type="NCBI Taxonomy" id="4955"/>
    <lineage>
        <taxon>Eukaryota</taxon>
        <taxon>Fungi</taxon>
        <taxon>Dikarya</taxon>
        <taxon>Ascomycota</taxon>
        <taxon>Saccharomycotina</taxon>
        <taxon>Saccharomycetes</taxon>
        <taxon>Saccharomycetales</taxon>
        <taxon>Saccharomycetaceae</taxon>
        <taxon>Lachancea</taxon>
    </lineage>
</organism>
<accession>A0A1G4MD70</accession>
<dbReference type="InterPro" id="IPR029063">
    <property type="entry name" value="SAM-dependent_MTases_sf"/>
</dbReference>
<dbReference type="PANTHER" id="PTHR12303">
    <property type="entry name" value="CARNOSINE N-METHYLTRANSFERASE"/>
    <property type="match status" value="1"/>
</dbReference>
<evidence type="ECO:0000313" key="1">
    <source>
        <dbReference type="EMBL" id="SCW01725.1"/>
    </source>
</evidence>
<dbReference type="AlphaFoldDB" id="A0A1G4MD70"/>
<dbReference type="OMA" id="SMWQGYY"/>
<sequence>MSSTITSCFVVILSIIMMLLRNNTTFKQRLARKLENTMTRFNKHIPISQDFKLETSPYFKQPVGLAGIFDSLTQFQEYKVRALRQNGIIFHRTKELNSSLLDQLRELQYFDKLVDVNHAIEKNHAVTEAIIRHTLQQLVKNNTLDTDNGKEITSMIGKLGYQVTASSEVSKISSEVVLESKSNQGRVNEAISHICRDWHFEYEKERTPLINFINSRLDSLKGQRKTLVVFPGSGAGNLAYQIAKDHPNFEVHSIEFSSLMYLCNEFILGHNGKVTIAPYAQHYSGQEKFDFQKRDLELNLEKFHRPPNLKPLFGDFRAYTPLSDYDEIVVCSAYFIDTAENLFQYFEAVEQLCSFSPTIHWINIGPLKYGTRPLIQLSSEELAKLRKLRKWKDLYSECDTTHLNGYLTDEHSLYQGFYGLVKFHSVFTGN</sequence>
<evidence type="ECO:0000313" key="2">
    <source>
        <dbReference type="Proteomes" id="UP000190831"/>
    </source>
</evidence>
<dbReference type="EMBL" id="LT598488">
    <property type="protein sequence ID" value="SCW01725.1"/>
    <property type="molecule type" value="Genomic_DNA"/>
</dbReference>
<dbReference type="SMART" id="SM01296">
    <property type="entry name" value="N2227"/>
    <property type="match status" value="1"/>
</dbReference>
<gene>
    <name evidence="1" type="ORF">LAFE_0E05886G</name>
</gene>
<dbReference type="InterPro" id="IPR012901">
    <property type="entry name" value="CARME"/>
</dbReference>
<dbReference type="PANTHER" id="PTHR12303:SF11">
    <property type="entry name" value="AER338CP"/>
    <property type="match status" value="1"/>
</dbReference>
<reference evidence="2" key="1">
    <citation type="submission" date="2016-03" db="EMBL/GenBank/DDBJ databases">
        <authorList>
            <person name="Devillers H."/>
        </authorList>
    </citation>
    <scope>NUCLEOTIDE SEQUENCE [LARGE SCALE GENOMIC DNA]</scope>
</reference>
<dbReference type="Pfam" id="PF07942">
    <property type="entry name" value="CARME"/>
    <property type="match status" value="1"/>
</dbReference>
<dbReference type="GO" id="GO:0008757">
    <property type="term" value="F:S-adenosylmethionine-dependent methyltransferase activity"/>
    <property type="evidence" value="ECO:0007669"/>
    <property type="project" value="InterPro"/>
</dbReference>
<proteinExistence type="predicted"/>
<dbReference type="Proteomes" id="UP000190831">
    <property type="component" value="Chromosome E"/>
</dbReference>
<protein>
    <submittedName>
        <fullName evidence="1">LAFE_0E05886g1_1</fullName>
    </submittedName>
</protein>
<name>A0A1G4MD70_LACFM</name>
<dbReference type="OrthoDB" id="978at2759"/>